<feature type="transmembrane region" description="Helical" evidence="1">
    <location>
        <begin position="6"/>
        <end position="25"/>
    </location>
</feature>
<name>A0A3S4S5M8_CAMJU</name>
<keyword evidence="1" id="KW-0472">Membrane</keyword>
<evidence type="ECO:0000256" key="1">
    <source>
        <dbReference type="SAM" id="Phobius"/>
    </source>
</evidence>
<reference evidence="2 3" key="1">
    <citation type="submission" date="2018-12" db="EMBL/GenBank/DDBJ databases">
        <authorList>
            <consortium name="Pathogen Informatics"/>
        </authorList>
    </citation>
    <scope>NUCLEOTIDE SEQUENCE [LARGE SCALE GENOMIC DNA]</scope>
    <source>
        <strain evidence="2 3">NCTC11951</strain>
    </source>
</reference>
<dbReference type="EMBL" id="LR134359">
    <property type="protein sequence ID" value="VEG60428.1"/>
    <property type="molecule type" value="Genomic_DNA"/>
</dbReference>
<keyword evidence="1" id="KW-1133">Transmembrane helix</keyword>
<dbReference type="AlphaFoldDB" id="A0A3S4S5M8"/>
<evidence type="ECO:0000313" key="3">
    <source>
        <dbReference type="Proteomes" id="UP000275504"/>
    </source>
</evidence>
<dbReference type="Proteomes" id="UP000275504">
    <property type="component" value="Chromosome"/>
</dbReference>
<keyword evidence="1" id="KW-0812">Transmembrane</keyword>
<evidence type="ECO:0000313" key="2">
    <source>
        <dbReference type="EMBL" id="VEG60428.1"/>
    </source>
</evidence>
<protein>
    <submittedName>
        <fullName evidence="2">Uncharacterized protein</fullName>
    </submittedName>
</protein>
<sequence length="35" mass="4100">MDFLHSNYDWISILLLLGIVTIQGIKIKKLEDKIK</sequence>
<gene>
    <name evidence="2" type="ORF">NCTC11951_00255</name>
</gene>
<accession>A0A3S4S5M8</accession>
<organism evidence="2 3">
    <name type="scientific">Campylobacter jejuni subsp. doylei</name>
    <dbReference type="NCBI Taxonomy" id="32021"/>
    <lineage>
        <taxon>Bacteria</taxon>
        <taxon>Pseudomonadati</taxon>
        <taxon>Campylobacterota</taxon>
        <taxon>Epsilonproteobacteria</taxon>
        <taxon>Campylobacterales</taxon>
        <taxon>Campylobacteraceae</taxon>
        <taxon>Campylobacter</taxon>
    </lineage>
</organism>
<proteinExistence type="predicted"/>